<organism evidence="1 2">
    <name type="scientific">Alteromonas stellipolaris</name>
    <dbReference type="NCBI Taxonomy" id="233316"/>
    <lineage>
        <taxon>Bacteria</taxon>
        <taxon>Pseudomonadati</taxon>
        <taxon>Pseudomonadota</taxon>
        <taxon>Gammaproteobacteria</taxon>
        <taxon>Alteromonadales</taxon>
        <taxon>Alteromonadaceae</taxon>
        <taxon>Alteromonas/Salinimonas group</taxon>
        <taxon>Alteromonas</taxon>
    </lineage>
</organism>
<accession>A0ABN4LU23</accession>
<protein>
    <submittedName>
        <fullName evidence="1">Uncharacterized protein</fullName>
    </submittedName>
</protein>
<dbReference type="Proteomes" id="UP000056750">
    <property type="component" value="Plasmid pASTE61-200"/>
</dbReference>
<gene>
    <name evidence="1" type="ORF">AVL57_01190</name>
</gene>
<proteinExistence type="predicted"/>
<keyword evidence="1" id="KW-0614">Plasmid</keyword>
<evidence type="ECO:0000313" key="1">
    <source>
        <dbReference type="EMBL" id="AMJ76787.1"/>
    </source>
</evidence>
<evidence type="ECO:0000313" key="2">
    <source>
        <dbReference type="Proteomes" id="UP000056750"/>
    </source>
</evidence>
<name>A0ABN4LU23_9ALTE</name>
<keyword evidence="2" id="KW-1185">Reference proteome</keyword>
<sequence length="760" mass="85242">MEDVLRVRDWLFRLSCDVDARAFHARSHDPIGFHRVALQPNTLRPQYLEGAVRFASQLSVDAIHKAKEFADLVEQGREMEHVGYADIFNDVNIAPKTKAAYLEMYKECAQDPTCLNTLFSEKHAWLLSFRWSIDGIGAAPFRPLAIWQDTLAGKSRMPYPLLNSEYEAQGGTISMDTNLPEAVMMPIFKHEDAQQHALSHQPLLSYWSRPNDISDLFDADSNCSVTTRAKYLAPLSVTYIQEAKVTEHGGLTISHKIGGMKLQGKSLTTHSTGLLHDSILETLQNNADLAVQDTDLSAQELAKQLNGVFTETLNVKHLRPVSLAAGFSESERAVVVPNRFTRRVTKMIGGKYLKGNTRLAFPTFRLDDKPTLAREEAISFFDTDFQTFTEKHITTTDRLLFDSESVLENIEIVEKHLSMAKAVGADKAARTMHDDWVTIQLKRGGTVNSYGGTHVAEWLLQQGIVSISKRYWGQLRAVLHRTHIFNDMGLFEFQSQHLAAVAEHPKAITMAQHRQDKIAVLSVIRKHRNTKRTVRKASNSRVNLTSLKALENNLGLFSDALSKQVTTSLGARFSDALKVRFHTADVGSKQQADTSRFALSLNLEGVTTTKDLLKRLLTRSMLTTVRDNPSLLTQAANLVQDKLTGLVGVVNGQIQTWQNTATLLENLLSQNDKITKEDYLVFIKATGLEIETPMYDFWNPKPSVRHQQLQTINLELRTVLSQLKGYAEALNKLTTSAVTREVGKMTLEEKLALRAQRLVA</sequence>
<geneLocation type="plasmid" evidence="1 2">
    <name>pASTE61-200</name>
</geneLocation>
<dbReference type="EMBL" id="CP013927">
    <property type="protein sequence ID" value="AMJ76787.1"/>
    <property type="molecule type" value="Genomic_DNA"/>
</dbReference>
<reference evidence="1 2" key="1">
    <citation type="submission" date="2015-12" db="EMBL/GenBank/DDBJ databases">
        <title>Intraspecies pangenome expansion in the marine bacterium Alteromonas.</title>
        <authorList>
            <person name="Lopez-Perez M."/>
            <person name="Rodriguez-Valera F."/>
        </authorList>
    </citation>
    <scope>NUCLEOTIDE SEQUENCE [LARGE SCALE GENOMIC DNA]</scope>
    <source>
        <strain evidence="1 2">LMG 21861</strain>
        <plasmid evidence="1 2">pASTE61-200</plasmid>
    </source>
</reference>